<evidence type="ECO:0000256" key="4">
    <source>
        <dbReference type="ARBA" id="ARBA00022692"/>
    </source>
</evidence>
<feature type="transmembrane region" description="Helical" evidence="8">
    <location>
        <begin position="83"/>
        <end position="101"/>
    </location>
</feature>
<keyword evidence="5 8" id="KW-1133">Transmembrane helix</keyword>
<dbReference type="GO" id="GO:0005886">
    <property type="term" value="C:plasma membrane"/>
    <property type="evidence" value="ECO:0007669"/>
    <property type="project" value="UniProtKB-SubCell"/>
</dbReference>
<evidence type="ECO:0000256" key="1">
    <source>
        <dbReference type="ARBA" id="ARBA00004236"/>
    </source>
</evidence>
<organism evidence="9 10">
    <name type="scientific">Actinoplanes italicus</name>
    <dbReference type="NCBI Taxonomy" id="113567"/>
    <lineage>
        <taxon>Bacteria</taxon>
        <taxon>Bacillati</taxon>
        <taxon>Actinomycetota</taxon>
        <taxon>Actinomycetes</taxon>
        <taxon>Micromonosporales</taxon>
        <taxon>Micromonosporaceae</taxon>
        <taxon>Actinoplanes</taxon>
    </lineage>
</organism>
<evidence type="ECO:0000256" key="5">
    <source>
        <dbReference type="ARBA" id="ARBA00022989"/>
    </source>
</evidence>
<feature type="region of interest" description="Disordered" evidence="7">
    <location>
        <begin position="120"/>
        <end position="146"/>
    </location>
</feature>
<gene>
    <name evidence="9" type="ORF">CLV67_13134</name>
</gene>
<dbReference type="EMBL" id="PVMZ01000031">
    <property type="protein sequence ID" value="PRX11458.1"/>
    <property type="molecule type" value="Genomic_DNA"/>
</dbReference>
<proteinExistence type="inferred from homology"/>
<reference evidence="9 10" key="1">
    <citation type="submission" date="2018-03" db="EMBL/GenBank/DDBJ databases">
        <title>Genomic Encyclopedia of Archaeal and Bacterial Type Strains, Phase II (KMG-II): from individual species to whole genera.</title>
        <authorList>
            <person name="Goeker M."/>
        </authorList>
    </citation>
    <scope>NUCLEOTIDE SEQUENCE [LARGE SCALE GENOMIC DNA]</scope>
    <source>
        <strain evidence="9 10">DSM 43146</strain>
    </source>
</reference>
<keyword evidence="10" id="KW-1185">Reference proteome</keyword>
<comment type="caution">
    <text evidence="9">The sequence shown here is derived from an EMBL/GenBank/DDBJ whole genome shotgun (WGS) entry which is preliminary data.</text>
</comment>
<keyword evidence="6 8" id="KW-0472">Membrane</keyword>
<comment type="similarity">
    <text evidence="2">Belongs to the MmpS family.</text>
</comment>
<evidence type="ECO:0000256" key="7">
    <source>
        <dbReference type="SAM" id="MobiDB-lite"/>
    </source>
</evidence>
<evidence type="ECO:0000256" key="8">
    <source>
        <dbReference type="SAM" id="Phobius"/>
    </source>
</evidence>
<dbReference type="RefSeq" id="WP_106330179.1">
    <property type="nucleotide sequence ID" value="NZ_BOMO01000127.1"/>
</dbReference>
<keyword evidence="3" id="KW-1003">Cell membrane</keyword>
<evidence type="ECO:0000256" key="6">
    <source>
        <dbReference type="ARBA" id="ARBA00023136"/>
    </source>
</evidence>
<keyword evidence="4 8" id="KW-0812">Transmembrane</keyword>
<dbReference type="Proteomes" id="UP000239415">
    <property type="component" value="Unassembled WGS sequence"/>
</dbReference>
<evidence type="ECO:0000256" key="2">
    <source>
        <dbReference type="ARBA" id="ARBA00007531"/>
    </source>
</evidence>
<accession>A0A2T0JUZ4</accession>
<feature type="region of interest" description="Disordered" evidence="7">
    <location>
        <begin position="1"/>
        <end position="70"/>
    </location>
</feature>
<dbReference type="AlphaFoldDB" id="A0A2T0JUZ4"/>
<dbReference type="InterPro" id="IPR008693">
    <property type="entry name" value="MmpS"/>
</dbReference>
<evidence type="ECO:0000313" key="10">
    <source>
        <dbReference type="Proteomes" id="UP000239415"/>
    </source>
</evidence>
<dbReference type="Pfam" id="PF05423">
    <property type="entry name" value="Mycobact_memb"/>
    <property type="match status" value="1"/>
</dbReference>
<dbReference type="Gene3D" id="2.60.40.2880">
    <property type="entry name" value="MmpS1-5, C-terminal soluble domain"/>
    <property type="match status" value="1"/>
</dbReference>
<dbReference type="OrthoDB" id="3406002at2"/>
<name>A0A2T0JUZ4_9ACTN</name>
<evidence type="ECO:0000313" key="9">
    <source>
        <dbReference type="EMBL" id="PRX11458.1"/>
    </source>
</evidence>
<comment type="subcellular location">
    <subcellularLocation>
        <location evidence="1">Cell membrane</location>
    </subcellularLocation>
</comment>
<sequence>MTGLDGDGSTHSNAAAGRPAGDESEILAAPADPWLTEASTSPIGDPATMRDFSVPPPPDTMPYTHPVFAVKSERRRRGKARPVLIATLIGCALLLALPLIIDRFRADDDTQRSTPTVIITEETTEETSAPAPSPAPSPASSSAAPTTTVVYEVTASGSGNTGSISYTDEDGEIIRRNGIPLPWRTTFPVGTQRHPLVLEAQRKSGGDNGPVTCTITVDGKEVTRTTAAGRYAYALC</sequence>
<dbReference type="InterPro" id="IPR038468">
    <property type="entry name" value="MmpS_C"/>
</dbReference>
<protein>
    <submittedName>
        <fullName evidence="9">MmpS family membrane protein</fullName>
    </submittedName>
</protein>
<evidence type="ECO:0000256" key="3">
    <source>
        <dbReference type="ARBA" id="ARBA00022475"/>
    </source>
</evidence>